<evidence type="ECO:0000259" key="3">
    <source>
        <dbReference type="Pfam" id="PF19289"/>
    </source>
</evidence>
<dbReference type="PANTHER" id="PTHR43421">
    <property type="entry name" value="METALLOPROTEASE PMBA"/>
    <property type="match status" value="1"/>
</dbReference>
<dbReference type="GO" id="GO:0005829">
    <property type="term" value="C:cytosol"/>
    <property type="evidence" value="ECO:0007669"/>
    <property type="project" value="TreeGrafter"/>
</dbReference>
<dbReference type="InterPro" id="IPR035068">
    <property type="entry name" value="TldD/PmbA_N"/>
</dbReference>
<proteinExistence type="inferred from homology"/>
<dbReference type="GO" id="GO:0008237">
    <property type="term" value="F:metallopeptidase activity"/>
    <property type="evidence" value="ECO:0007669"/>
    <property type="project" value="InterPro"/>
</dbReference>
<dbReference type="EMBL" id="DRIG01000100">
    <property type="protein sequence ID" value="HEC79419.1"/>
    <property type="molecule type" value="Genomic_DNA"/>
</dbReference>
<dbReference type="InterPro" id="IPR036059">
    <property type="entry name" value="TldD/PmbA_sf"/>
</dbReference>
<accession>A0A9C9K194</accession>
<evidence type="ECO:0000313" key="4">
    <source>
        <dbReference type="EMBL" id="HEC79419.1"/>
    </source>
</evidence>
<dbReference type="Pfam" id="PF19289">
    <property type="entry name" value="PmbA_TldD_3rd"/>
    <property type="match status" value="1"/>
</dbReference>
<dbReference type="InterPro" id="IPR045569">
    <property type="entry name" value="Metalloprtase-TldD/E_C"/>
</dbReference>
<gene>
    <name evidence="4" type="ORF">ENI34_09840</name>
</gene>
<evidence type="ECO:0000259" key="2">
    <source>
        <dbReference type="Pfam" id="PF01523"/>
    </source>
</evidence>
<feature type="domain" description="Metalloprotease TldD/E C-terminal" evidence="3">
    <location>
        <begin position="208"/>
        <end position="432"/>
    </location>
</feature>
<sequence length="437" mass="49091">MEKLLETAKQKVEQAEVYFLEENINLIQFENARLKNIETSLQSGFSLRIIKDNRLGFAYTRNLNDREGLIRNALTTLKANVKASFEFPLNTKQSLLDTYNPAIEKVTSSVVVEECNRIADILSSKTKGQVNLRAAFSVKTLKLINNKGTDLSLKTSNYLIYGTILYPNSYAAIHRILSFKNFEKAPDDYLDFLSSLYNRSVKEIKPESGRMKVLFMPETVYVLMWRFQSATSGEAVYQQESPLIGKINEKIFNEKITIVNDPLNEKFLEARPFDDEGTSCIFFPLVENGILKNYYFDLDYANKMNVKPTGHGFKNAQWSSEKIALKPTPSLQHLYIQPGAKSFSELLKSIDKGIIIAGALGAHSGNILNGDFSIGLSPGIYVENGEIAGYVKDAMVAGNIYQILQNVVELENEVHFTIGGMFPAVLIDDVSVVIKNR</sequence>
<dbReference type="Gene3D" id="3.30.2290.10">
    <property type="entry name" value="PmbA/TldD superfamily"/>
    <property type="match status" value="1"/>
</dbReference>
<reference evidence="4" key="1">
    <citation type="journal article" date="2020" name="mSystems">
        <title>Genome- and Community-Level Interaction Insights into Carbon Utilization and Element Cycling Functions of Hydrothermarchaeota in Hydrothermal Sediment.</title>
        <authorList>
            <person name="Zhou Z."/>
            <person name="Liu Y."/>
            <person name="Xu W."/>
            <person name="Pan J."/>
            <person name="Luo Z.H."/>
            <person name="Li M."/>
        </authorList>
    </citation>
    <scope>NUCLEOTIDE SEQUENCE</scope>
    <source>
        <strain evidence="4">HyVt-388</strain>
    </source>
</reference>
<evidence type="ECO:0000313" key="5">
    <source>
        <dbReference type="Proteomes" id="UP000885826"/>
    </source>
</evidence>
<dbReference type="Proteomes" id="UP000885826">
    <property type="component" value="Unassembled WGS sequence"/>
</dbReference>
<dbReference type="SUPFAM" id="SSF111283">
    <property type="entry name" value="Putative modulator of DNA gyrase, PmbA/TldD"/>
    <property type="match status" value="1"/>
</dbReference>
<protein>
    <submittedName>
        <fullName evidence="4">TldD/PmbA family protein</fullName>
    </submittedName>
</protein>
<comment type="caution">
    <text evidence="4">The sequence shown here is derived from an EMBL/GenBank/DDBJ whole genome shotgun (WGS) entry which is preliminary data.</text>
</comment>
<evidence type="ECO:0000256" key="1">
    <source>
        <dbReference type="ARBA" id="ARBA00005836"/>
    </source>
</evidence>
<name>A0A9C9K194_UNCW3</name>
<comment type="similarity">
    <text evidence="1">Belongs to the peptidase U62 family.</text>
</comment>
<dbReference type="InterPro" id="IPR047657">
    <property type="entry name" value="PmbA"/>
</dbReference>
<dbReference type="InterPro" id="IPR002510">
    <property type="entry name" value="Metalloprtase-TldD/E_N"/>
</dbReference>
<dbReference type="AlphaFoldDB" id="A0A9C9K194"/>
<organism evidence="4 5">
    <name type="scientific">candidate division WOR-3 bacterium</name>
    <dbReference type="NCBI Taxonomy" id="2052148"/>
    <lineage>
        <taxon>Bacteria</taxon>
        <taxon>Bacteria division WOR-3</taxon>
    </lineage>
</organism>
<dbReference type="Pfam" id="PF01523">
    <property type="entry name" value="PmbA_TldD_1st"/>
    <property type="match status" value="1"/>
</dbReference>
<feature type="domain" description="Metalloprotease TldD/E N-terminal" evidence="2">
    <location>
        <begin position="15"/>
        <end position="70"/>
    </location>
</feature>
<dbReference type="GO" id="GO:0006508">
    <property type="term" value="P:proteolysis"/>
    <property type="evidence" value="ECO:0007669"/>
    <property type="project" value="InterPro"/>
</dbReference>
<dbReference type="PANTHER" id="PTHR43421:SF1">
    <property type="entry name" value="METALLOPROTEASE PMBA"/>
    <property type="match status" value="1"/>
</dbReference>